<keyword evidence="2" id="KW-1185">Reference proteome</keyword>
<evidence type="ECO:0000313" key="1">
    <source>
        <dbReference type="EMBL" id="MBB3142192.1"/>
    </source>
</evidence>
<dbReference type="AlphaFoldDB" id="A0A7W5C052"/>
<protein>
    <submittedName>
        <fullName evidence="1">Uncharacterized protein</fullName>
    </submittedName>
</protein>
<organism evidence="1 2">
    <name type="scientific">Halomonas organivorans</name>
    <dbReference type="NCBI Taxonomy" id="257772"/>
    <lineage>
        <taxon>Bacteria</taxon>
        <taxon>Pseudomonadati</taxon>
        <taxon>Pseudomonadota</taxon>
        <taxon>Gammaproteobacteria</taxon>
        <taxon>Oceanospirillales</taxon>
        <taxon>Halomonadaceae</taxon>
        <taxon>Halomonas</taxon>
    </lineage>
</organism>
<accession>A0A7W5C052</accession>
<sequence length="318" mass="34285">MAKKKKWQKRYVVVKVESAYGVASPDMTGATILEVVMLDGGNPYAGNTAERERQREGFGAFEQVNTGPYVERQIRVPYAGSGTAGEAPAYDPLLRACGMSVDVTADPAPSVVYQPGSEDEESLEMWWMEDGQMQHVSGGRGDWSLTADSQGLPYIQFDLTALYRKPEVAADASMATQAVQAKELPINKQNTTANIDSHQACMSSLSLALGNTVQYLNDINCESVEITGRQATGSTNIEAPDLASKDYFSAVESHNGVSLVPVTLTHKDAAGGIIELKGSQVQLSSISPTNSQGIMHYDIGLRFLPTGSDDNDFTLTFK</sequence>
<comment type="caution">
    <text evidence="1">The sequence shown here is derived from an EMBL/GenBank/DDBJ whole genome shotgun (WGS) entry which is preliminary data.</text>
</comment>
<dbReference type="RefSeq" id="WP_183388549.1">
    <property type="nucleotide sequence ID" value="NZ_JACHXM010000018.1"/>
</dbReference>
<dbReference type="EMBL" id="JACHXM010000018">
    <property type="protein sequence ID" value="MBB3142192.1"/>
    <property type="molecule type" value="Genomic_DNA"/>
</dbReference>
<gene>
    <name evidence="1" type="ORF">FHR96_003079</name>
</gene>
<name>A0A7W5C052_9GAMM</name>
<proteinExistence type="predicted"/>
<dbReference type="Proteomes" id="UP000525987">
    <property type="component" value="Unassembled WGS sequence"/>
</dbReference>
<dbReference type="Pfam" id="PF18906">
    <property type="entry name" value="Phage_tube_2"/>
    <property type="match status" value="1"/>
</dbReference>
<reference evidence="1 2" key="1">
    <citation type="submission" date="2020-08" db="EMBL/GenBank/DDBJ databases">
        <title>Genomic Encyclopedia of Type Strains, Phase III (KMG-III): the genomes of soil and plant-associated and newly described type strains.</title>
        <authorList>
            <person name="Whitman W."/>
        </authorList>
    </citation>
    <scope>NUCLEOTIDE SEQUENCE [LARGE SCALE GENOMIC DNA]</scope>
    <source>
        <strain evidence="1 2">CECT 5995</strain>
    </source>
</reference>
<dbReference type="InterPro" id="IPR044000">
    <property type="entry name" value="Phage_tube_2"/>
</dbReference>
<evidence type="ECO:0000313" key="2">
    <source>
        <dbReference type="Proteomes" id="UP000525987"/>
    </source>
</evidence>